<dbReference type="EMBL" id="WNKV01000012">
    <property type="protein sequence ID" value="MTW17844.1"/>
    <property type="molecule type" value="Genomic_DNA"/>
</dbReference>
<organism evidence="1 2">
    <name type="scientific">Rhodoplanes serenus</name>
    <dbReference type="NCBI Taxonomy" id="200615"/>
    <lineage>
        <taxon>Bacteria</taxon>
        <taxon>Pseudomonadati</taxon>
        <taxon>Pseudomonadota</taxon>
        <taxon>Alphaproteobacteria</taxon>
        <taxon>Hyphomicrobiales</taxon>
        <taxon>Nitrobacteraceae</taxon>
        <taxon>Rhodoplanes</taxon>
    </lineage>
</organism>
<reference evidence="1 2" key="1">
    <citation type="submission" date="2019-11" db="EMBL/GenBank/DDBJ databases">
        <title>Whole-genome sequence of Rhodoplanes serenus DSM 18633, type strain.</title>
        <authorList>
            <person name="Kyndt J.A."/>
            <person name="Meyer T.E."/>
        </authorList>
    </citation>
    <scope>NUCLEOTIDE SEQUENCE [LARGE SCALE GENOMIC DNA]</scope>
    <source>
        <strain evidence="1 2">DSM 18633</strain>
    </source>
</reference>
<name>A0A9X4XP50_9BRAD</name>
<dbReference type="Proteomes" id="UP000438991">
    <property type="component" value="Unassembled WGS sequence"/>
</dbReference>
<comment type="caution">
    <text evidence="1">The sequence shown here is derived from an EMBL/GenBank/DDBJ whole genome shotgun (WGS) entry which is preliminary data.</text>
</comment>
<dbReference type="RefSeq" id="WP_155480444.1">
    <property type="nucleotide sequence ID" value="NZ_WNKV01000012.1"/>
</dbReference>
<sequence>MLELASRLWPACRDNGWRSPEGWFERDGSRASFHIVTSSGDDAPLVTLIRRLVEPDELVVLAEDHEAQAQADRKPVVIRPFDLRLDWWLYSYQGADKSELKVWAGQQTPERNVNGLRAAWREIVARAPERIAGVDLFSAQWPTTGRFGFDPSASWDAQNVGFSPDEQGIPVLTSPATEILAAIGLQRCRPVRVAAGRRWFSYRAWADPLDVTVAPAAVAGVGRCVAGYAFPVEMRNAQYGSFGRAKPLEERR</sequence>
<accession>A0A9X4XP50</accession>
<proteinExistence type="predicted"/>
<dbReference type="AlphaFoldDB" id="A0A9X4XP50"/>
<evidence type="ECO:0000313" key="1">
    <source>
        <dbReference type="EMBL" id="MTW17844.1"/>
    </source>
</evidence>
<gene>
    <name evidence="1" type="ORF">GJ689_16675</name>
</gene>
<evidence type="ECO:0000313" key="2">
    <source>
        <dbReference type="Proteomes" id="UP000438991"/>
    </source>
</evidence>
<protein>
    <submittedName>
        <fullName evidence="1">Uncharacterized protein</fullName>
    </submittedName>
</protein>